<gene>
    <name evidence="2" type="ORF">EVOR1521_LOCUS26271</name>
</gene>
<sequence length="162" mass="17953">MECARDGAAGFPKLATAIPAQRQVTRLIFRRAQAEVKHAPLTPVKRYHAESDDYDVTTAAVIEIPAQEVLRAKCRQINALLSRVEAGGERALLAHYLKVANELQGELQELRQSFAKPMEHCHSSSSMSTCESEADSADKSELPRRRSGSMESLSLDEWSMVN</sequence>
<organism evidence="2 3">
    <name type="scientific">Effrenium voratum</name>
    <dbReference type="NCBI Taxonomy" id="2562239"/>
    <lineage>
        <taxon>Eukaryota</taxon>
        <taxon>Sar</taxon>
        <taxon>Alveolata</taxon>
        <taxon>Dinophyceae</taxon>
        <taxon>Suessiales</taxon>
        <taxon>Symbiodiniaceae</taxon>
        <taxon>Effrenium</taxon>
    </lineage>
</organism>
<dbReference type="Proteomes" id="UP001178507">
    <property type="component" value="Unassembled WGS sequence"/>
</dbReference>
<keyword evidence="3" id="KW-1185">Reference proteome</keyword>
<proteinExistence type="predicted"/>
<dbReference type="EMBL" id="CAUJNA010003504">
    <property type="protein sequence ID" value="CAJ1403647.1"/>
    <property type="molecule type" value="Genomic_DNA"/>
</dbReference>
<feature type="region of interest" description="Disordered" evidence="1">
    <location>
        <begin position="118"/>
        <end position="162"/>
    </location>
</feature>
<reference evidence="2" key="1">
    <citation type="submission" date="2023-08" db="EMBL/GenBank/DDBJ databases">
        <authorList>
            <person name="Chen Y."/>
            <person name="Shah S."/>
            <person name="Dougan E. K."/>
            <person name="Thang M."/>
            <person name="Chan C."/>
        </authorList>
    </citation>
    <scope>NUCLEOTIDE SEQUENCE</scope>
</reference>
<evidence type="ECO:0000313" key="2">
    <source>
        <dbReference type="EMBL" id="CAJ1403647.1"/>
    </source>
</evidence>
<name>A0AA36JDI7_9DINO</name>
<evidence type="ECO:0000313" key="3">
    <source>
        <dbReference type="Proteomes" id="UP001178507"/>
    </source>
</evidence>
<comment type="caution">
    <text evidence="2">The sequence shown here is derived from an EMBL/GenBank/DDBJ whole genome shotgun (WGS) entry which is preliminary data.</text>
</comment>
<protein>
    <submittedName>
        <fullName evidence="2">Uncharacterized protein</fullName>
    </submittedName>
</protein>
<dbReference type="AlphaFoldDB" id="A0AA36JDI7"/>
<evidence type="ECO:0000256" key="1">
    <source>
        <dbReference type="SAM" id="MobiDB-lite"/>
    </source>
</evidence>
<accession>A0AA36JDI7</accession>